<dbReference type="Gene3D" id="3.10.310.70">
    <property type="match status" value="1"/>
</dbReference>
<dbReference type="Gene3D" id="2.30.40.10">
    <property type="entry name" value="Urease, subunit C, domain 1"/>
    <property type="match status" value="1"/>
</dbReference>
<dbReference type="EMBL" id="CP017757">
    <property type="protein sequence ID" value="AQV95803.1"/>
    <property type="molecule type" value="Genomic_DNA"/>
</dbReference>
<dbReference type="PANTHER" id="PTHR22642">
    <property type="entry name" value="IMIDAZOLONEPROPIONASE"/>
    <property type="match status" value="1"/>
</dbReference>
<dbReference type="InterPro" id="IPR033932">
    <property type="entry name" value="YtcJ-like"/>
</dbReference>
<accession>A0A1U9UT12</accession>
<evidence type="ECO:0000313" key="3">
    <source>
        <dbReference type="EMBL" id="AQV95803.1"/>
    </source>
</evidence>
<proteinExistence type="predicted"/>
<feature type="domain" description="Amidohydrolase 3" evidence="2">
    <location>
        <begin position="80"/>
        <end position="563"/>
    </location>
</feature>
<name>A0A1U9UT12_CUPNE</name>
<dbReference type="InterPro" id="IPR013108">
    <property type="entry name" value="Amidohydro_3"/>
</dbReference>
<evidence type="ECO:0000256" key="1">
    <source>
        <dbReference type="SAM" id="SignalP"/>
    </source>
</evidence>
<evidence type="ECO:0000313" key="4">
    <source>
        <dbReference type="Proteomes" id="UP000189627"/>
    </source>
</evidence>
<dbReference type="SUPFAM" id="SSF51556">
    <property type="entry name" value="Metallo-dependent hydrolases"/>
    <property type="match status" value="1"/>
</dbReference>
<keyword evidence="1" id="KW-0732">Signal</keyword>
<dbReference type="Proteomes" id="UP000189627">
    <property type="component" value="Chromosome 1"/>
</dbReference>
<feature type="signal peptide" evidence="1">
    <location>
        <begin position="1"/>
        <end position="23"/>
    </location>
</feature>
<dbReference type="InterPro" id="IPR032466">
    <property type="entry name" value="Metal_Hydrolase"/>
</dbReference>
<evidence type="ECO:0000259" key="2">
    <source>
        <dbReference type="Pfam" id="PF07969"/>
    </source>
</evidence>
<dbReference type="SUPFAM" id="SSF51338">
    <property type="entry name" value="Composite domain of metallo-dependent hydrolases"/>
    <property type="match status" value="1"/>
</dbReference>
<dbReference type="Pfam" id="PF07969">
    <property type="entry name" value="Amidohydro_3"/>
    <property type="match status" value="1"/>
</dbReference>
<dbReference type="GO" id="GO:0016810">
    <property type="term" value="F:hydrolase activity, acting on carbon-nitrogen (but not peptide) bonds"/>
    <property type="evidence" value="ECO:0007669"/>
    <property type="project" value="InterPro"/>
</dbReference>
<dbReference type="KEGG" id="cuh:BJN34_18145"/>
<dbReference type="AlphaFoldDB" id="A0A1U9UT12"/>
<organism evidence="3 4">
    <name type="scientific">Cupriavidus necator</name>
    <name type="common">Alcaligenes eutrophus</name>
    <name type="synonym">Ralstonia eutropha</name>
    <dbReference type="NCBI Taxonomy" id="106590"/>
    <lineage>
        <taxon>Bacteria</taxon>
        <taxon>Pseudomonadati</taxon>
        <taxon>Pseudomonadota</taxon>
        <taxon>Betaproteobacteria</taxon>
        <taxon>Burkholderiales</taxon>
        <taxon>Burkholderiaceae</taxon>
        <taxon>Cupriavidus</taxon>
    </lineage>
</organism>
<feature type="chain" id="PRO_5012504987" evidence="1">
    <location>
        <begin position="24"/>
        <end position="573"/>
    </location>
</feature>
<dbReference type="RefSeq" id="WP_164704876.1">
    <property type="nucleotide sequence ID" value="NZ_CP017757.2"/>
</dbReference>
<dbReference type="PANTHER" id="PTHR22642:SF2">
    <property type="entry name" value="PROTEIN LONG AFTER FAR-RED 3"/>
    <property type="match status" value="1"/>
</dbReference>
<sequence>MNMNKSRGVPAWLGLAAIVLPLAGCGGSSEPVADAVYTNAKVLTVDAGNAVEQGFAVKDGKFLAIGSANALGKHIGPATRVVDMGGRTIVPGLSDGHLHGAGGGPGIDLSRTRRIDDVLAAIRDAVASHAPGELLQSNSDWHEAQLKEVRLPTRAELDAAAPNNPLVLHRGGLTAMLNSAALAKWNITESTVSPDGGIIQKDSNGQLTGVLINNARSLMTLPAPPKFDAAALEEMQRKLNALGLTSVRVPGMFTGTDVPSAYAVIRQLQGEGKLSLRFQLLLNAMAPVSTAAQIKAIIGSAQLPQGTGDEWVRIWGAKTSVDGGFEGGYMSQPYSEPYGKGGTFYGLPLVSGQAYQDVVGELARNKYRVAVHVVGDAALDQVLAAWESLDKASPGAVKGWTIEHAFVVRKEQLERVRALGARLSVQAHLYVAAPVLSRYWGHDRAEHVTPVKTFMDYGFQLVGGTDSANMPVNPFWGMYHFITRDTITDGVYGPDQRVGRNDVLRMFTINYADLNGEADTKGSIEKGKLADFVVLSGDYLTVPEVDIQNLHAIATYVGGRQVYRDAATSVPAL</sequence>
<reference evidence="4" key="1">
    <citation type="submission" date="2017-02" db="EMBL/GenBank/DDBJ databases">
        <title>Complete genome sequence of Cupriavidus necator strain NH9, a 3-chlorobenzoate degrader.</title>
        <authorList>
            <person name="Moriuchi R."/>
            <person name="Dohra H."/>
            <person name="Ogawa N."/>
        </authorList>
    </citation>
    <scope>NUCLEOTIDE SEQUENCE [LARGE SCALE GENOMIC DNA]</scope>
    <source>
        <strain evidence="4">NH9</strain>
    </source>
</reference>
<dbReference type="Gene3D" id="3.20.20.140">
    <property type="entry name" value="Metal-dependent hydrolases"/>
    <property type="match status" value="1"/>
</dbReference>
<keyword evidence="3" id="KW-0378">Hydrolase</keyword>
<protein>
    <submittedName>
        <fullName evidence="3">Amidohydrolase</fullName>
    </submittedName>
</protein>
<dbReference type="InterPro" id="IPR011059">
    <property type="entry name" value="Metal-dep_hydrolase_composite"/>
</dbReference>
<gene>
    <name evidence="3" type="ORF">BJN34_18145</name>
</gene>
<dbReference type="CDD" id="cd01300">
    <property type="entry name" value="YtcJ_like"/>
    <property type="match status" value="1"/>
</dbReference>